<dbReference type="Proteomes" id="UP001320170">
    <property type="component" value="Unassembled WGS sequence"/>
</dbReference>
<accession>A0ABS8X835</accession>
<keyword evidence="2" id="KW-1185">Reference proteome</keyword>
<evidence type="ECO:0008006" key="3">
    <source>
        <dbReference type="Google" id="ProtNLM"/>
    </source>
</evidence>
<organism evidence="1 2">
    <name type="scientific">Legionella resiliens</name>
    <dbReference type="NCBI Taxonomy" id="2905958"/>
    <lineage>
        <taxon>Bacteria</taxon>
        <taxon>Pseudomonadati</taxon>
        <taxon>Pseudomonadota</taxon>
        <taxon>Gammaproteobacteria</taxon>
        <taxon>Legionellales</taxon>
        <taxon>Legionellaceae</taxon>
        <taxon>Legionella</taxon>
    </lineage>
</organism>
<dbReference type="RefSeq" id="WP_232891162.1">
    <property type="nucleotide sequence ID" value="NZ_JAJSPM010000009.1"/>
</dbReference>
<sequence length="648" mass="73653">MLTDALLDRTVIILSSYSGQTKKDPSFDLYKLGIKNAFIGFIEQCKLLPLDQQLEHIAKEMKEKTGGMAAKIDQESSQKRTWTLVFTLAALALGRKQDLPANPPEMVPIDKLISGLSNGWVHGFGSIGFGLKLNEEAINNLIEGMKDWIQNFDINQGMQTQHEVLLALYAVACSLEEKLSSYRIVPKKFKDEMATIKILVANKFNELKNKLESESSPAPAEFSTQHASRSEQVSNALQVLLPKEVTLHQQFKEQLEFLKKQQEERRQKINSFPQEKFNRLLKLHQLLKEQPSANKEDKMSEFWKKYNTQEKFNQLMDDLELSESEKPGWLEYFRYQHGSYAEQAISTLWIGSWGLPEFMGGVQSDMISLEVLLSKCETAQKPLKAIHAEQQKIIPDEENPSQLIDSIEKDLKNLAGLKKIKIDSFDKQLLDSMKGDTTINTLGKINSDIEELKENLVKQKIIIVSLKNIHEKIELLKKHVDCTDIEKTFALLLDEVINTMSYMEHPLPPDVPTAKKIAVLNSSIGRALDNVAGIQLSINHIVNTSSSHKLSMIKLVNQFVSSKENTWGHTLLLIFSPSYKKMFNELKEALTEKDTETSLNKIKAALDLTNEPANKKEIAKQFKGLKERAKETLDEENLGKMPVFEKNR</sequence>
<gene>
    <name evidence="1" type="ORF">LXO92_13460</name>
</gene>
<name>A0ABS8X835_9GAMM</name>
<proteinExistence type="predicted"/>
<protein>
    <recommendedName>
        <fullName evidence="3">Purine NTPase</fullName>
    </recommendedName>
</protein>
<dbReference type="EMBL" id="JAJTND010000005">
    <property type="protein sequence ID" value="MCE3533382.1"/>
    <property type="molecule type" value="Genomic_DNA"/>
</dbReference>
<evidence type="ECO:0000313" key="2">
    <source>
        <dbReference type="Proteomes" id="UP001320170"/>
    </source>
</evidence>
<reference evidence="1 2" key="1">
    <citation type="journal article" date="2024" name="Pathogens">
        <title>Characterization of a Novel Species of Legionella Isolated from a Healthcare Facility: Legionella resiliens sp. nov.</title>
        <authorList>
            <person name="Cristino S."/>
            <person name="Pascale M.R."/>
            <person name="Marino F."/>
            <person name="Derelitto C."/>
            <person name="Salaris S."/>
            <person name="Orsini M."/>
            <person name="Squarzoni S."/>
            <person name="Grottola A."/>
            <person name="Girolamini L."/>
        </authorList>
    </citation>
    <scope>NUCLEOTIDE SEQUENCE [LARGE SCALE GENOMIC DNA]</scope>
    <source>
        <strain evidence="1 2">8cVS16</strain>
    </source>
</reference>
<evidence type="ECO:0000313" key="1">
    <source>
        <dbReference type="EMBL" id="MCE3533382.1"/>
    </source>
</evidence>
<comment type="caution">
    <text evidence="1">The sequence shown here is derived from an EMBL/GenBank/DDBJ whole genome shotgun (WGS) entry which is preliminary data.</text>
</comment>